<evidence type="ECO:0000259" key="5">
    <source>
        <dbReference type="Pfam" id="PF01298"/>
    </source>
</evidence>
<feature type="compositionally biased region" description="Polar residues" evidence="3">
    <location>
        <begin position="27"/>
        <end position="44"/>
    </location>
</feature>
<accession>D0W2R6</accession>
<dbReference type="OrthoDB" id="8607258at2"/>
<organism evidence="6 7">
    <name type="scientific">Neisseria cinerea ATCC 14685</name>
    <dbReference type="NCBI Taxonomy" id="546262"/>
    <lineage>
        <taxon>Bacteria</taxon>
        <taxon>Pseudomonadati</taxon>
        <taxon>Pseudomonadota</taxon>
        <taxon>Betaproteobacteria</taxon>
        <taxon>Neisseriales</taxon>
        <taxon>Neisseriaceae</taxon>
        <taxon>Neisseria</taxon>
    </lineage>
</organism>
<dbReference type="RefSeq" id="WP_003676268.1">
    <property type="nucleotide sequence ID" value="NZ_ACDY02000005.1"/>
</dbReference>
<reference evidence="6 7" key="1">
    <citation type="submission" date="2009-10" db="EMBL/GenBank/DDBJ databases">
        <authorList>
            <person name="Weinstock G."/>
            <person name="Sodergren E."/>
            <person name="Clifton S."/>
            <person name="Fulton L."/>
            <person name="Fulton B."/>
            <person name="Courtney L."/>
            <person name="Fronick C."/>
            <person name="Harrison M."/>
            <person name="Strong C."/>
            <person name="Farmer C."/>
            <person name="Delahaunty K."/>
            <person name="Markovic C."/>
            <person name="Hall O."/>
            <person name="Minx P."/>
            <person name="Tomlinson C."/>
            <person name="Mitreva M."/>
            <person name="Nelson J."/>
            <person name="Hou S."/>
            <person name="Wollam A."/>
            <person name="Pepin K.H."/>
            <person name="Johnson M."/>
            <person name="Bhonagiri V."/>
            <person name="Nash W.E."/>
            <person name="Warren W."/>
            <person name="Chinwalla A."/>
            <person name="Mardis E.R."/>
            <person name="Wilson R.K."/>
        </authorList>
    </citation>
    <scope>NUCLEOTIDE SEQUENCE [LARGE SCALE GENOMIC DNA]</scope>
    <source>
        <strain evidence="6 7">ATCC 14685</strain>
    </source>
</reference>
<dbReference type="STRING" id="546262.NEICINOT_03950"/>
<feature type="compositionally biased region" description="Low complexity" evidence="3">
    <location>
        <begin position="45"/>
        <end position="80"/>
    </location>
</feature>
<dbReference type="SUPFAM" id="SSF56925">
    <property type="entry name" value="OMPA-like"/>
    <property type="match status" value="1"/>
</dbReference>
<dbReference type="InterPro" id="IPR001677">
    <property type="entry name" value="TbpB_B_D"/>
</dbReference>
<name>D0W2R6_NEICI</name>
<feature type="domain" description="Transferrin-binding protein B C-lobe/N-lobe beta-barrel" evidence="5">
    <location>
        <begin position="358"/>
        <end position="488"/>
    </location>
</feature>
<dbReference type="InterPro" id="IPR011250">
    <property type="entry name" value="OMP/PagP_B-barrel"/>
</dbReference>
<comment type="caution">
    <text evidence="6">The sequence shown here is derived from an EMBL/GenBank/DDBJ whole genome shotgun (WGS) entry which is preliminary data.</text>
</comment>
<comment type="subcellular location">
    <subcellularLocation>
        <location evidence="1">Cell outer membrane</location>
    </subcellularLocation>
</comment>
<evidence type="ECO:0000256" key="2">
    <source>
        <dbReference type="SAM" id="Coils"/>
    </source>
</evidence>
<evidence type="ECO:0000313" key="7">
    <source>
        <dbReference type="Proteomes" id="UP000003294"/>
    </source>
</evidence>
<dbReference type="EMBL" id="ACDY02000005">
    <property type="protein sequence ID" value="EEZ71713.1"/>
    <property type="molecule type" value="Genomic_DNA"/>
</dbReference>
<gene>
    <name evidence="6" type="ORF">NEICINOT_03950</name>
</gene>
<protein>
    <recommendedName>
        <fullName evidence="5">Transferrin-binding protein B C-lobe/N-lobe beta-barrel domain-containing protein</fullName>
    </recommendedName>
</protein>
<dbReference type="Proteomes" id="UP000003294">
    <property type="component" value="Unassembled WGS sequence"/>
</dbReference>
<dbReference type="Pfam" id="PF01298">
    <property type="entry name" value="TbpB_B_D"/>
    <property type="match status" value="1"/>
</dbReference>
<keyword evidence="2" id="KW-0175">Coiled coil</keyword>
<dbReference type="GO" id="GO:0009279">
    <property type="term" value="C:cell outer membrane"/>
    <property type="evidence" value="ECO:0007669"/>
    <property type="project" value="UniProtKB-SubCell"/>
</dbReference>
<feature type="compositionally biased region" description="Polar residues" evidence="3">
    <location>
        <begin position="81"/>
        <end position="90"/>
    </location>
</feature>
<evidence type="ECO:0000313" key="6">
    <source>
        <dbReference type="EMBL" id="EEZ71713.1"/>
    </source>
</evidence>
<feature type="signal peptide" evidence="4">
    <location>
        <begin position="1"/>
        <end position="18"/>
    </location>
</feature>
<feature type="chain" id="PRO_5003018450" description="Transferrin-binding protein B C-lobe/N-lobe beta-barrel domain-containing protein" evidence="4">
    <location>
        <begin position="19"/>
        <end position="489"/>
    </location>
</feature>
<evidence type="ECO:0000256" key="4">
    <source>
        <dbReference type="SAM" id="SignalP"/>
    </source>
</evidence>
<dbReference type="AlphaFoldDB" id="D0W2R6"/>
<dbReference type="Gene3D" id="2.40.160.90">
    <property type="match status" value="1"/>
</dbReference>
<evidence type="ECO:0000256" key="3">
    <source>
        <dbReference type="SAM" id="MobiDB-lite"/>
    </source>
</evidence>
<evidence type="ECO:0000256" key="1">
    <source>
        <dbReference type="ARBA" id="ARBA00004442"/>
    </source>
</evidence>
<proteinExistence type="predicted"/>
<dbReference type="PROSITE" id="PS51257">
    <property type="entry name" value="PROKAR_LIPOPROTEIN"/>
    <property type="match status" value="1"/>
</dbReference>
<keyword evidence="4" id="KW-0732">Signal</keyword>
<feature type="coiled-coil region" evidence="2">
    <location>
        <begin position="217"/>
        <end position="272"/>
    </location>
</feature>
<feature type="region of interest" description="Disordered" evidence="3">
    <location>
        <begin position="27"/>
        <end position="92"/>
    </location>
</feature>
<dbReference type="eggNOG" id="ENOG5032ZGU">
    <property type="taxonomic scope" value="Bacteria"/>
</dbReference>
<sequence length="489" mass="52973">MSQISSKLKLIAAVTVGAAILSACGSKQQATPNTHSTTISQDNQNSNNSNNTGNSTNNGGNTSNTNNGNANNNNTGNNTNQPPKTNSANDLSKLEDLDPIPAAHIDTPKTNQFISSADAQQKNPNVQLRRNAENKLFQTDNQQEQQNGLIDTLDFNANDEIKINAGATSNNGTSNITFQPSKSIIVYTSNKKGSSKTNLNEGIEGEKELYELGKSSLDAKIIELKKHDKELEKQIKQIENSTTEKLTKQKELNELKEERTKVAKEIQEYTVIRKGLEQHVQSVIDTIAYIKPKDGLMMPEFDGAYVLVFEDGTKIIIHDPAAAGWTYQTFASYVDPRKGTEVLRGFQSIGKETEYASIPEKGTATYKGISTAYLVSDGNADRQLSSNVKAIVDFGLKGVRFETSGSQINAVSGDQRVSTAASEYDLKGTATWKDSNLFLGKVTSADGKMSGNLSGKFFGPNTEEIGGTYGLKNTDGSLHFLGGYGAKRK</sequence>